<reference evidence="2 3" key="1">
    <citation type="journal article" date="2021" name="Elife">
        <title>Chloroplast acquisition without the gene transfer in kleptoplastic sea slugs, Plakobranchus ocellatus.</title>
        <authorList>
            <person name="Maeda T."/>
            <person name="Takahashi S."/>
            <person name="Yoshida T."/>
            <person name="Shimamura S."/>
            <person name="Takaki Y."/>
            <person name="Nagai Y."/>
            <person name="Toyoda A."/>
            <person name="Suzuki Y."/>
            <person name="Arimoto A."/>
            <person name="Ishii H."/>
            <person name="Satoh N."/>
            <person name="Nishiyama T."/>
            <person name="Hasebe M."/>
            <person name="Maruyama T."/>
            <person name="Minagawa J."/>
            <person name="Obokata J."/>
            <person name="Shigenobu S."/>
        </authorList>
    </citation>
    <scope>NUCLEOTIDE SEQUENCE [LARGE SCALE GENOMIC DNA]</scope>
</reference>
<evidence type="ECO:0000313" key="3">
    <source>
        <dbReference type="Proteomes" id="UP000762676"/>
    </source>
</evidence>
<dbReference type="AlphaFoldDB" id="A0AAV4EN71"/>
<sequence length="155" mass="16972">MSKTGRGILLEVDTRMDEKRLMRVSELAGIKVKVTRDGYLNTSRGVVKDRDLNLKDVKQARAAAVVNVAKEIRPKLFTQVVRGTSTRAATTSATVKESVGVPSQVSATARDGPGRKNIRTDRSNNKNKSEETRKPQTCGRYGADPEVDLDSIDSI</sequence>
<evidence type="ECO:0000313" key="2">
    <source>
        <dbReference type="EMBL" id="GFR61878.1"/>
    </source>
</evidence>
<comment type="caution">
    <text evidence="2">The sequence shown here is derived from an EMBL/GenBank/DDBJ whole genome shotgun (WGS) entry which is preliminary data.</text>
</comment>
<feature type="region of interest" description="Disordered" evidence="1">
    <location>
        <begin position="84"/>
        <end position="155"/>
    </location>
</feature>
<accession>A0AAV4EN71</accession>
<feature type="compositionally biased region" description="Basic and acidic residues" evidence="1">
    <location>
        <begin position="112"/>
        <end position="134"/>
    </location>
</feature>
<name>A0AAV4EN71_9GAST</name>
<feature type="compositionally biased region" description="Acidic residues" evidence="1">
    <location>
        <begin position="145"/>
        <end position="155"/>
    </location>
</feature>
<proteinExistence type="predicted"/>
<dbReference type="Proteomes" id="UP000762676">
    <property type="component" value="Unassembled WGS sequence"/>
</dbReference>
<gene>
    <name evidence="2" type="ORF">ElyMa_000115500</name>
</gene>
<dbReference type="EMBL" id="BMAT01000218">
    <property type="protein sequence ID" value="GFR61878.1"/>
    <property type="molecule type" value="Genomic_DNA"/>
</dbReference>
<organism evidence="2 3">
    <name type="scientific">Elysia marginata</name>
    <dbReference type="NCBI Taxonomy" id="1093978"/>
    <lineage>
        <taxon>Eukaryota</taxon>
        <taxon>Metazoa</taxon>
        <taxon>Spiralia</taxon>
        <taxon>Lophotrochozoa</taxon>
        <taxon>Mollusca</taxon>
        <taxon>Gastropoda</taxon>
        <taxon>Heterobranchia</taxon>
        <taxon>Euthyneura</taxon>
        <taxon>Panpulmonata</taxon>
        <taxon>Sacoglossa</taxon>
        <taxon>Placobranchoidea</taxon>
        <taxon>Plakobranchidae</taxon>
        <taxon>Elysia</taxon>
    </lineage>
</organism>
<evidence type="ECO:0000256" key="1">
    <source>
        <dbReference type="SAM" id="MobiDB-lite"/>
    </source>
</evidence>
<keyword evidence="3" id="KW-1185">Reference proteome</keyword>
<protein>
    <submittedName>
        <fullName evidence="2">Uncharacterized protein</fullName>
    </submittedName>
</protein>
<feature type="compositionally biased region" description="Low complexity" evidence="1">
    <location>
        <begin position="84"/>
        <end position="95"/>
    </location>
</feature>